<dbReference type="GO" id="GO:0004665">
    <property type="term" value="F:prephenate dehydrogenase (NADP+) activity"/>
    <property type="evidence" value="ECO:0007669"/>
    <property type="project" value="InterPro"/>
</dbReference>
<feature type="domain" description="Prephenate/arogenate dehydrogenase" evidence="3">
    <location>
        <begin position="18"/>
        <end position="304"/>
    </location>
</feature>
<dbReference type="PANTHER" id="PTHR21363:SF0">
    <property type="entry name" value="PREPHENATE DEHYDROGENASE [NADP(+)]"/>
    <property type="match status" value="1"/>
</dbReference>
<evidence type="ECO:0000256" key="2">
    <source>
        <dbReference type="ARBA" id="ARBA00023002"/>
    </source>
</evidence>
<dbReference type="AlphaFoldDB" id="A0AAU8DQL7"/>
<name>A0AAU8DQL7_9ACTN</name>
<dbReference type="NCBIfam" id="NF005108">
    <property type="entry name" value="PRK06545.1-6"/>
    <property type="match status" value="1"/>
</dbReference>
<dbReference type="InterPro" id="IPR046825">
    <property type="entry name" value="PDH_C"/>
</dbReference>
<dbReference type="GO" id="GO:0008977">
    <property type="term" value="F:prephenate dehydrogenase (NAD+) activity"/>
    <property type="evidence" value="ECO:0007669"/>
    <property type="project" value="UniProtKB-EC"/>
</dbReference>
<accession>A0AAU8DQL7</accession>
<dbReference type="GO" id="GO:0070403">
    <property type="term" value="F:NAD+ binding"/>
    <property type="evidence" value="ECO:0007669"/>
    <property type="project" value="InterPro"/>
</dbReference>
<dbReference type="PROSITE" id="PS51176">
    <property type="entry name" value="PDH_ADH"/>
    <property type="match status" value="1"/>
</dbReference>
<dbReference type="SUPFAM" id="SSF51735">
    <property type="entry name" value="NAD(P)-binding Rossmann-fold domains"/>
    <property type="match status" value="1"/>
</dbReference>
<comment type="similarity">
    <text evidence="1">Belongs to the prephenate/arogenate dehydrogenase family.</text>
</comment>
<proteinExistence type="inferred from homology"/>
<organism evidence="4">
    <name type="scientific">Nakamurella sp. A5-74</name>
    <dbReference type="NCBI Taxonomy" id="3158264"/>
    <lineage>
        <taxon>Bacteria</taxon>
        <taxon>Bacillati</taxon>
        <taxon>Actinomycetota</taxon>
        <taxon>Actinomycetes</taxon>
        <taxon>Nakamurellales</taxon>
        <taxon>Nakamurellaceae</taxon>
        <taxon>Nakamurella</taxon>
    </lineage>
</organism>
<dbReference type="Pfam" id="PF02153">
    <property type="entry name" value="PDH_N"/>
    <property type="match status" value="1"/>
</dbReference>
<dbReference type="PANTHER" id="PTHR21363">
    <property type="entry name" value="PREPHENATE DEHYDROGENASE"/>
    <property type="match status" value="1"/>
</dbReference>
<dbReference type="Pfam" id="PF20463">
    <property type="entry name" value="PDH_C"/>
    <property type="match status" value="1"/>
</dbReference>
<evidence type="ECO:0000313" key="4">
    <source>
        <dbReference type="EMBL" id="XCG64466.1"/>
    </source>
</evidence>
<dbReference type="SUPFAM" id="SSF48179">
    <property type="entry name" value="6-phosphogluconate dehydrogenase C-terminal domain-like"/>
    <property type="match status" value="1"/>
</dbReference>
<dbReference type="Gene3D" id="3.40.50.720">
    <property type="entry name" value="NAD(P)-binding Rossmann-like Domain"/>
    <property type="match status" value="1"/>
</dbReference>
<keyword evidence="2 4" id="KW-0560">Oxidoreductase</keyword>
<evidence type="ECO:0000256" key="1">
    <source>
        <dbReference type="ARBA" id="ARBA00007964"/>
    </source>
</evidence>
<evidence type="ECO:0000259" key="3">
    <source>
        <dbReference type="PROSITE" id="PS51176"/>
    </source>
</evidence>
<sequence>MDDSPIDAAVKRSQALPQGLCVLGLGLIGGSVLRAASDLLPVSGWSPSESTRAEAAASGAQIHPTLDQALAWAVDRDALVMLASPVTGFESMLRKITAKAPEVLLTDVGSVKASVARQVTAIAPLTRYIGGHPMAGTSASGFAAADPDLFRGAAWVTCLQQSSNPIAWDGVAALALALGSHVVPVTAADHDSAVARISHLPHLLALALAQVAASGIPLTRTLAAGSFRDGSRVAGTRPELVQAMCEANRDALVDAFDESLGILGVARGTLASTGSLAKTVEAGHRGFLSMQQEPATTEVTLNNPTIDDLLTLGADGGYITGLRRTAQERIVTGIGPVD</sequence>
<dbReference type="InterPro" id="IPR008927">
    <property type="entry name" value="6-PGluconate_DH-like_C_sf"/>
</dbReference>
<protein>
    <submittedName>
        <fullName evidence="4">Prephenate dehydrogenase</fullName>
        <ecNumber evidence="4">1.3.1.12</ecNumber>
    </submittedName>
</protein>
<dbReference type="Gene3D" id="1.10.3660.10">
    <property type="entry name" value="6-phosphogluconate dehydrogenase C-terminal like domain"/>
    <property type="match status" value="1"/>
</dbReference>
<dbReference type="InterPro" id="IPR036291">
    <property type="entry name" value="NAD(P)-bd_dom_sf"/>
</dbReference>
<dbReference type="EC" id="1.3.1.12" evidence="4"/>
<dbReference type="RefSeq" id="WP_353650079.1">
    <property type="nucleotide sequence ID" value="NZ_CP159218.1"/>
</dbReference>
<dbReference type="InterPro" id="IPR050812">
    <property type="entry name" value="Preph/Arog_dehydrog"/>
</dbReference>
<reference evidence="4" key="1">
    <citation type="submission" date="2024-05" db="EMBL/GenBank/DDBJ databases">
        <authorList>
            <person name="Cai S.Y."/>
            <person name="Jin L.M."/>
            <person name="Li H.R."/>
        </authorList>
    </citation>
    <scope>NUCLEOTIDE SEQUENCE</scope>
    <source>
        <strain evidence="4">A5-74</strain>
    </source>
</reference>
<dbReference type="GO" id="GO:0006571">
    <property type="term" value="P:tyrosine biosynthetic process"/>
    <property type="evidence" value="ECO:0007669"/>
    <property type="project" value="InterPro"/>
</dbReference>
<dbReference type="InterPro" id="IPR003099">
    <property type="entry name" value="Prephen_DH"/>
</dbReference>
<dbReference type="InterPro" id="IPR046826">
    <property type="entry name" value="PDH_N"/>
</dbReference>
<dbReference type="EMBL" id="CP159218">
    <property type="protein sequence ID" value="XCG64466.1"/>
    <property type="molecule type" value="Genomic_DNA"/>
</dbReference>
<gene>
    <name evidence="4" type="ORF">ABLG96_03755</name>
</gene>